<dbReference type="Gene3D" id="3.90.550.10">
    <property type="entry name" value="Spore Coat Polysaccharide Biosynthesis Protein SpsA, Chain A"/>
    <property type="match status" value="1"/>
</dbReference>
<dbReference type="EMBL" id="AOJH01000102">
    <property type="protein sequence ID" value="EMA57662.1"/>
    <property type="molecule type" value="Genomic_DNA"/>
</dbReference>
<dbReference type="STRING" id="1230456.C468_16767"/>
<dbReference type="PANTHER" id="PTHR43867:SF2">
    <property type="entry name" value="CELLULOSE SYNTHASE CATALYTIC SUBUNIT A [UDP-FORMING]"/>
    <property type="match status" value="1"/>
</dbReference>
<feature type="transmembrane region" description="Helical" evidence="7">
    <location>
        <begin position="27"/>
        <end position="47"/>
    </location>
</feature>
<protein>
    <submittedName>
        <fullName evidence="8">Family 2 glycosyl transferase</fullName>
    </submittedName>
</protein>
<dbReference type="Pfam" id="PF13641">
    <property type="entry name" value="Glyco_tranf_2_3"/>
    <property type="match status" value="1"/>
</dbReference>
<dbReference type="PATRIC" id="fig|1230456.3.peg.3342"/>
<feature type="transmembrane region" description="Helical" evidence="7">
    <location>
        <begin position="126"/>
        <end position="144"/>
    </location>
</feature>
<feature type="transmembrane region" description="Helical" evidence="7">
    <location>
        <begin position="523"/>
        <end position="544"/>
    </location>
</feature>
<evidence type="ECO:0000256" key="2">
    <source>
        <dbReference type="ARBA" id="ARBA00022676"/>
    </source>
</evidence>
<dbReference type="AlphaFoldDB" id="M0NI69"/>
<feature type="transmembrane region" description="Helical" evidence="7">
    <location>
        <begin position="94"/>
        <end position="114"/>
    </location>
</feature>
<feature type="transmembrane region" description="Helical" evidence="7">
    <location>
        <begin position="484"/>
        <end position="503"/>
    </location>
</feature>
<sequence length="612" mass="67188">MVLATAFQALLLTVDISFVRLSLRVRVVVLVLSHGAIFAGSLFTVLGEPIVPRAGLLLYASGFASLLLHTFWARTLSSMTDTVDGKLDRQRWETLLLGAIVVGILGATLIVLSAPSGALTLQSPVSRFFVTITGTAAIVALAMISAPQSSPSTLRWVAGPTMAVTLHVMVVFIIVNGIVLSVFVAIPWLFAPVFVGFITLLLVGVALNYAMLVNVWRRDRKDSHSEPTPILEDREVTVVVSAMNDVNALSASLRNNVAALSPLPFLLVPAARSTDGTTELMRAVQDDYPDRVRVVEGTGGSKGGDLNEVWDLVETPYALVLDADEVVGLSFVTQALRVLSARPDVGIVQGRKSAMYPDTSLLSWFTSMERQHSTWIDQSFSDDILAAAHFAGSAAVIRREVLPAVDGFNPKMLTEDIDLTTRLYLETDWDIEYVPEMVAKELLPGTWMSLLQQRERWSRGWAQVAARRIGPVFRSWRSLGVRRTFGLSWLLFLAVSAPLFTIFPALTLPTIVLENPLGLSPAVALGLAMFLLPERAISFLYAVFRDPEIQMSMTPRRIVATVVFAYLWIAFGWVVQFHSLYLHFSGAPQIWAVTQKEQPVVRSDLEGEEVTL</sequence>
<evidence type="ECO:0000256" key="3">
    <source>
        <dbReference type="ARBA" id="ARBA00022679"/>
    </source>
</evidence>
<dbReference type="GO" id="GO:0016020">
    <property type="term" value="C:membrane"/>
    <property type="evidence" value="ECO:0007669"/>
    <property type="project" value="UniProtKB-SubCell"/>
</dbReference>
<dbReference type="InterPro" id="IPR029044">
    <property type="entry name" value="Nucleotide-diphossugar_trans"/>
</dbReference>
<feature type="transmembrane region" description="Helical" evidence="7">
    <location>
        <begin position="156"/>
        <end position="183"/>
    </location>
</feature>
<evidence type="ECO:0000256" key="4">
    <source>
        <dbReference type="ARBA" id="ARBA00022692"/>
    </source>
</evidence>
<keyword evidence="5 7" id="KW-1133">Transmembrane helix</keyword>
<keyword evidence="3 8" id="KW-0808">Transferase</keyword>
<accession>M0NI69</accession>
<evidence type="ECO:0000256" key="1">
    <source>
        <dbReference type="ARBA" id="ARBA00004141"/>
    </source>
</evidence>
<dbReference type="PANTHER" id="PTHR43867">
    <property type="entry name" value="CELLULOSE SYNTHASE CATALYTIC SUBUNIT A [UDP-FORMING]"/>
    <property type="match status" value="1"/>
</dbReference>
<evidence type="ECO:0000313" key="8">
    <source>
        <dbReference type="EMBL" id="EMA57662.1"/>
    </source>
</evidence>
<organism evidence="8 9">
    <name type="scientific">Halorubrum kocurii JCM 14978</name>
    <dbReference type="NCBI Taxonomy" id="1230456"/>
    <lineage>
        <taxon>Archaea</taxon>
        <taxon>Methanobacteriati</taxon>
        <taxon>Methanobacteriota</taxon>
        <taxon>Stenosarchaea group</taxon>
        <taxon>Halobacteria</taxon>
        <taxon>Halobacteriales</taxon>
        <taxon>Haloferacaceae</taxon>
        <taxon>Halorubrum</taxon>
    </lineage>
</organism>
<feature type="transmembrane region" description="Helical" evidence="7">
    <location>
        <begin position="556"/>
        <end position="575"/>
    </location>
</feature>
<evidence type="ECO:0000313" key="9">
    <source>
        <dbReference type="Proteomes" id="UP000011546"/>
    </source>
</evidence>
<comment type="caution">
    <text evidence="8">The sequence shown here is derived from an EMBL/GenBank/DDBJ whole genome shotgun (WGS) entry which is preliminary data.</text>
</comment>
<dbReference type="InterPro" id="IPR050321">
    <property type="entry name" value="Glycosyltr_2/OpgH_subfam"/>
</dbReference>
<reference evidence="8 9" key="1">
    <citation type="journal article" date="2014" name="PLoS Genet.">
        <title>Phylogenetically driven sequencing of extremely halophilic archaea reveals strategies for static and dynamic osmo-response.</title>
        <authorList>
            <person name="Becker E.A."/>
            <person name="Seitzer P.M."/>
            <person name="Tritt A."/>
            <person name="Larsen D."/>
            <person name="Krusor M."/>
            <person name="Yao A.I."/>
            <person name="Wu D."/>
            <person name="Madern D."/>
            <person name="Eisen J.A."/>
            <person name="Darling A.E."/>
            <person name="Facciotti M.T."/>
        </authorList>
    </citation>
    <scope>NUCLEOTIDE SEQUENCE [LARGE SCALE GENOMIC DNA]</scope>
    <source>
        <strain evidence="8 9">JCM 14978</strain>
    </source>
</reference>
<dbReference type="SUPFAM" id="SSF53448">
    <property type="entry name" value="Nucleotide-diphospho-sugar transferases"/>
    <property type="match status" value="1"/>
</dbReference>
<evidence type="ECO:0000256" key="7">
    <source>
        <dbReference type="SAM" id="Phobius"/>
    </source>
</evidence>
<dbReference type="GO" id="GO:0016757">
    <property type="term" value="F:glycosyltransferase activity"/>
    <property type="evidence" value="ECO:0007669"/>
    <property type="project" value="UniProtKB-KW"/>
</dbReference>
<keyword evidence="4 7" id="KW-0812">Transmembrane</keyword>
<evidence type="ECO:0000256" key="6">
    <source>
        <dbReference type="ARBA" id="ARBA00023136"/>
    </source>
</evidence>
<gene>
    <name evidence="8" type="ORF">C468_16767</name>
</gene>
<dbReference type="Proteomes" id="UP000011546">
    <property type="component" value="Unassembled WGS sequence"/>
</dbReference>
<name>M0NI69_9EURY</name>
<keyword evidence="2" id="KW-0328">Glycosyltransferase</keyword>
<feature type="transmembrane region" description="Helical" evidence="7">
    <location>
        <begin position="189"/>
        <end position="211"/>
    </location>
</feature>
<proteinExistence type="predicted"/>
<feature type="transmembrane region" description="Helical" evidence="7">
    <location>
        <begin position="53"/>
        <end position="73"/>
    </location>
</feature>
<keyword evidence="9" id="KW-1185">Reference proteome</keyword>
<comment type="subcellular location">
    <subcellularLocation>
        <location evidence="1">Membrane</location>
        <topology evidence="1">Multi-pass membrane protein</topology>
    </subcellularLocation>
</comment>
<keyword evidence="6 7" id="KW-0472">Membrane</keyword>
<evidence type="ECO:0000256" key="5">
    <source>
        <dbReference type="ARBA" id="ARBA00022989"/>
    </source>
</evidence>